<proteinExistence type="predicted"/>
<dbReference type="SUPFAM" id="SSF56601">
    <property type="entry name" value="beta-lactamase/transpeptidase-like"/>
    <property type="match status" value="1"/>
</dbReference>
<sequence>MSWKLTQSSEDIFKRRLLISFLLFVFVFVLFMGRVVDLAIINRGRLLAEFAPQVVPSYDILRAERGDILDRSGVKLATDELTFELDINPSIIDSVNLNKIKSILKSDLKFSNEELNKLFSEKSYVLVSTSVSENTKQKIDALNLRDGVVFTKTYKRVYPFGEIVSPLIGIVGADGSGLTGLELSLDDYLKGRNGRSFRTFNFAEPDVLGAPTYVLEPVKGNDVTLTIDINIQAKVYELVKKYVEEFNAKSGFAIVTDPETNEILAMVSYPSFDPTNFDKIMPNLPTTFNYEPGSVMKPIVALAALEEGKLKPDDNFYCSGSIKVKDRIISCWKKHGEEHGLTDILVNSCDVAFAQIALKLQKETLLKYFNLFGFGEKTQIELLGEEKGIVPSPRSIGDVEVANMGFGQGIAVTQIQMLSALNAIVNGGKLYVPHLIKEIKNPKGNVIYSSLPILRRTIGSETNLNLIKSAMVKVVEIGAPKAKIAGYKVMGKTGTAQKPSENGGYSHTKLIYSFFGAVPYPDPKVSVIVSINETRIPQYSTTVSAPLFSEIGTFLVKYLRIEK</sequence>
<evidence type="ECO:0008006" key="8">
    <source>
        <dbReference type="Google" id="ProtNLM"/>
    </source>
</evidence>
<accession>A0A2J6WE62</accession>
<dbReference type="PANTHER" id="PTHR30627">
    <property type="entry name" value="PEPTIDOGLYCAN D,D-TRANSPEPTIDASE"/>
    <property type="match status" value="1"/>
</dbReference>
<dbReference type="SUPFAM" id="SSF56519">
    <property type="entry name" value="Penicillin binding protein dimerisation domain"/>
    <property type="match status" value="1"/>
</dbReference>
<dbReference type="GO" id="GO:0008658">
    <property type="term" value="F:penicillin binding"/>
    <property type="evidence" value="ECO:0007669"/>
    <property type="project" value="InterPro"/>
</dbReference>
<dbReference type="InterPro" id="IPR036138">
    <property type="entry name" value="PBP_dimer_sf"/>
</dbReference>
<comment type="caution">
    <text evidence="6">The sequence shown here is derived from an EMBL/GenBank/DDBJ whole genome shotgun (WGS) entry which is preliminary data.</text>
</comment>
<dbReference type="RefSeq" id="WP_424586602.1">
    <property type="nucleotide sequence ID" value="NZ_JBNARP010000003.1"/>
</dbReference>
<feature type="domain" description="Penicillin-binding protein dimerisation" evidence="5">
    <location>
        <begin position="62"/>
        <end position="196"/>
    </location>
</feature>
<organism evidence="6 7">
    <name type="scientific">Caldisericum exile</name>
    <dbReference type="NCBI Taxonomy" id="693075"/>
    <lineage>
        <taxon>Bacteria</taxon>
        <taxon>Pseudomonadati</taxon>
        <taxon>Caldisericota/Cryosericota group</taxon>
        <taxon>Caldisericota</taxon>
        <taxon>Caldisericia</taxon>
        <taxon>Caldisericales</taxon>
        <taxon>Caldisericaceae</taxon>
        <taxon>Caldisericum</taxon>
    </lineage>
</organism>
<dbReference type="PANTHER" id="PTHR30627:SF1">
    <property type="entry name" value="PEPTIDOGLYCAN D,D-TRANSPEPTIDASE FTSI"/>
    <property type="match status" value="1"/>
</dbReference>
<keyword evidence="2" id="KW-0378">Hydrolase</keyword>
<dbReference type="Gene3D" id="3.40.710.10">
    <property type="entry name" value="DD-peptidase/beta-lactamase superfamily"/>
    <property type="match status" value="1"/>
</dbReference>
<keyword evidence="3" id="KW-0472">Membrane</keyword>
<dbReference type="GO" id="GO:0071555">
    <property type="term" value="P:cell wall organization"/>
    <property type="evidence" value="ECO:0007669"/>
    <property type="project" value="TreeGrafter"/>
</dbReference>
<dbReference type="Pfam" id="PF00905">
    <property type="entry name" value="Transpeptidase"/>
    <property type="match status" value="1"/>
</dbReference>
<protein>
    <recommendedName>
        <fullName evidence="8">Stage V sporulation protein D</fullName>
    </recommendedName>
</protein>
<evidence type="ECO:0000256" key="1">
    <source>
        <dbReference type="ARBA" id="ARBA00004370"/>
    </source>
</evidence>
<dbReference type="Pfam" id="PF03717">
    <property type="entry name" value="PBP_dimer"/>
    <property type="match status" value="1"/>
</dbReference>
<gene>
    <name evidence="6" type="ORF">C0189_03600</name>
</gene>
<dbReference type="Proteomes" id="UP000237040">
    <property type="component" value="Unassembled WGS sequence"/>
</dbReference>
<evidence type="ECO:0000313" key="6">
    <source>
        <dbReference type="EMBL" id="PMP67226.1"/>
    </source>
</evidence>
<dbReference type="EMBL" id="PNIL01000054">
    <property type="protein sequence ID" value="PMP67226.1"/>
    <property type="molecule type" value="Genomic_DNA"/>
</dbReference>
<dbReference type="GO" id="GO:0004180">
    <property type="term" value="F:carboxypeptidase activity"/>
    <property type="evidence" value="ECO:0007669"/>
    <property type="project" value="UniProtKB-KW"/>
</dbReference>
<keyword evidence="2" id="KW-0645">Protease</keyword>
<name>A0A2J6WE62_9BACT</name>
<reference evidence="6 7" key="1">
    <citation type="submission" date="2018-01" db="EMBL/GenBank/DDBJ databases">
        <title>Metagenomic assembled genomes from two thermal pools in the Uzon Caldera, Kamchatka, Russia.</title>
        <authorList>
            <person name="Wilkins L."/>
            <person name="Ettinger C."/>
        </authorList>
    </citation>
    <scope>NUCLEOTIDE SEQUENCE [LARGE SCALE GENOMIC DNA]</scope>
    <source>
        <strain evidence="6">ZAV-07</strain>
    </source>
</reference>
<evidence type="ECO:0000259" key="5">
    <source>
        <dbReference type="Pfam" id="PF03717"/>
    </source>
</evidence>
<comment type="subcellular location">
    <subcellularLocation>
        <location evidence="1">Membrane</location>
    </subcellularLocation>
</comment>
<evidence type="ECO:0000256" key="3">
    <source>
        <dbReference type="ARBA" id="ARBA00023136"/>
    </source>
</evidence>
<feature type="domain" description="Penicillin-binding protein transpeptidase" evidence="4">
    <location>
        <begin position="251"/>
        <end position="551"/>
    </location>
</feature>
<evidence type="ECO:0000313" key="7">
    <source>
        <dbReference type="Proteomes" id="UP000237040"/>
    </source>
</evidence>
<evidence type="ECO:0000256" key="2">
    <source>
        <dbReference type="ARBA" id="ARBA00022645"/>
    </source>
</evidence>
<dbReference type="InterPro" id="IPR012338">
    <property type="entry name" value="Beta-lactam/transpept-like"/>
</dbReference>
<dbReference type="GO" id="GO:0005886">
    <property type="term" value="C:plasma membrane"/>
    <property type="evidence" value="ECO:0007669"/>
    <property type="project" value="TreeGrafter"/>
</dbReference>
<evidence type="ECO:0000259" key="4">
    <source>
        <dbReference type="Pfam" id="PF00905"/>
    </source>
</evidence>
<keyword evidence="2" id="KW-0121">Carboxypeptidase</keyword>
<dbReference type="InterPro" id="IPR001460">
    <property type="entry name" value="PCN-bd_Tpept"/>
</dbReference>
<dbReference type="InterPro" id="IPR005311">
    <property type="entry name" value="PBP_dimer"/>
</dbReference>
<dbReference type="AlphaFoldDB" id="A0A2J6WE62"/>
<dbReference type="Gene3D" id="3.90.1310.10">
    <property type="entry name" value="Penicillin-binding protein 2a (Domain 2)"/>
    <property type="match status" value="1"/>
</dbReference>
<dbReference type="InterPro" id="IPR050515">
    <property type="entry name" value="Beta-lactam/transpept"/>
</dbReference>